<gene>
    <name evidence="3" type="ORF">ARMGADRAFT_670072</name>
</gene>
<dbReference type="AlphaFoldDB" id="A0A2H3CK35"/>
<protein>
    <recommendedName>
        <fullName evidence="2">DUF6533 domain-containing protein</fullName>
    </recommendedName>
</protein>
<feature type="transmembrane region" description="Helical" evidence="1">
    <location>
        <begin position="20"/>
        <end position="40"/>
    </location>
</feature>
<evidence type="ECO:0000256" key="1">
    <source>
        <dbReference type="SAM" id="Phobius"/>
    </source>
</evidence>
<keyword evidence="1" id="KW-0812">Transmembrane</keyword>
<dbReference type="Pfam" id="PF20151">
    <property type="entry name" value="DUF6533"/>
    <property type="match status" value="1"/>
</dbReference>
<evidence type="ECO:0000259" key="2">
    <source>
        <dbReference type="Pfam" id="PF20151"/>
    </source>
</evidence>
<feature type="domain" description="DUF6533" evidence="2">
    <location>
        <begin position="28"/>
        <end position="65"/>
    </location>
</feature>
<feature type="transmembrane region" description="Helical" evidence="1">
    <location>
        <begin position="115"/>
        <end position="136"/>
    </location>
</feature>
<name>A0A2H3CK35_ARMGA</name>
<feature type="transmembrane region" description="Helical" evidence="1">
    <location>
        <begin position="251"/>
        <end position="270"/>
    </location>
</feature>
<keyword evidence="1" id="KW-0472">Membrane</keyword>
<dbReference type="Proteomes" id="UP000217790">
    <property type="component" value="Unassembled WGS sequence"/>
</dbReference>
<keyword evidence="4" id="KW-1185">Reference proteome</keyword>
<organism evidence="3 4">
    <name type="scientific">Armillaria gallica</name>
    <name type="common">Bulbous honey fungus</name>
    <name type="synonym">Armillaria bulbosa</name>
    <dbReference type="NCBI Taxonomy" id="47427"/>
    <lineage>
        <taxon>Eukaryota</taxon>
        <taxon>Fungi</taxon>
        <taxon>Dikarya</taxon>
        <taxon>Basidiomycota</taxon>
        <taxon>Agaricomycotina</taxon>
        <taxon>Agaricomycetes</taxon>
        <taxon>Agaricomycetidae</taxon>
        <taxon>Agaricales</taxon>
        <taxon>Marasmiineae</taxon>
        <taxon>Physalacriaceae</taxon>
        <taxon>Armillaria</taxon>
    </lineage>
</organism>
<sequence length="317" mass="36375">MTPTATQLEPRLVAFYSYDFNLPFPYVTTVLILWEYCITLDDEIKFFWFSKLSWIKCLFFANRYIRVVLNVWLVVMADLFNSDIGDTIKLCPEDWTTRATALVSNVCGEVLNPSAIAYVLLQVLIMDSILILRVWAMSGRRRNILCILSLFLLLSTGASVFIYDYKDQFSDVRYWVPMLIFDFLLFLTAAVYGLRGVKITRILTQACHNFGPKPIMRLLLRDSVFYFVMYTQLFTFSISHSCLSPSVLCCYPVLVLLDNTMGLTLMSISITRMLLRVRKRAEADLNIPRTQDIELVTVQFANPATEASMASASDTYT</sequence>
<evidence type="ECO:0000313" key="3">
    <source>
        <dbReference type="EMBL" id="PBK83451.1"/>
    </source>
</evidence>
<dbReference type="InterPro" id="IPR045340">
    <property type="entry name" value="DUF6533"/>
</dbReference>
<reference evidence="4" key="1">
    <citation type="journal article" date="2017" name="Nat. Ecol. Evol.">
        <title>Genome expansion and lineage-specific genetic innovations in the forest pathogenic fungi Armillaria.</title>
        <authorList>
            <person name="Sipos G."/>
            <person name="Prasanna A.N."/>
            <person name="Walter M.C."/>
            <person name="O'Connor E."/>
            <person name="Balint B."/>
            <person name="Krizsan K."/>
            <person name="Kiss B."/>
            <person name="Hess J."/>
            <person name="Varga T."/>
            <person name="Slot J."/>
            <person name="Riley R."/>
            <person name="Boka B."/>
            <person name="Rigling D."/>
            <person name="Barry K."/>
            <person name="Lee J."/>
            <person name="Mihaltcheva S."/>
            <person name="LaButti K."/>
            <person name="Lipzen A."/>
            <person name="Waldron R."/>
            <person name="Moloney N.M."/>
            <person name="Sperisen C."/>
            <person name="Kredics L."/>
            <person name="Vagvoelgyi C."/>
            <person name="Patrignani A."/>
            <person name="Fitzpatrick D."/>
            <person name="Nagy I."/>
            <person name="Doyle S."/>
            <person name="Anderson J.B."/>
            <person name="Grigoriev I.V."/>
            <person name="Gueldener U."/>
            <person name="Muensterkoetter M."/>
            <person name="Nagy L.G."/>
        </authorList>
    </citation>
    <scope>NUCLEOTIDE SEQUENCE [LARGE SCALE GENOMIC DNA]</scope>
    <source>
        <strain evidence="4">Ar21-2</strain>
    </source>
</reference>
<feature type="transmembrane region" description="Helical" evidence="1">
    <location>
        <begin position="143"/>
        <end position="163"/>
    </location>
</feature>
<dbReference type="EMBL" id="KZ293706">
    <property type="protein sequence ID" value="PBK83451.1"/>
    <property type="molecule type" value="Genomic_DNA"/>
</dbReference>
<keyword evidence="1" id="KW-1133">Transmembrane helix</keyword>
<feature type="transmembrane region" description="Helical" evidence="1">
    <location>
        <begin position="175"/>
        <end position="197"/>
    </location>
</feature>
<dbReference type="InParanoid" id="A0A2H3CK35"/>
<evidence type="ECO:0000313" key="4">
    <source>
        <dbReference type="Proteomes" id="UP000217790"/>
    </source>
</evidence>
<feature type="transmembrane region" description="Helical" evidence="1">
    <location>
        <begin position="218"/>
        <end position="239"/>
    </location>
</feature>
<accession>A0A2H3CK35</accession>
<dbReference type="OrthoDB" id="2638860at2759"/>
<proteinExistence type="predicted"/>